<sequence>MSGNVSPKEVSIENLKEEIHALLCTVKGSVPSDQLLKDYKSVCGAILPYRQLGFSNINDLLKSMPDVVSCHNSNGNVLVKAVLKNESAHINKLVQGQKGTKKRPRMLQAYPIQRGPGSLLRNPINANNRPAAPWNFPKYYVPPAMRSIVVVPQNSTIRQAMIPRLSQQPPPQQIAAPPAQQQGYQAPHLKQPAQLMQPKTSQTTSLPMVKFPQVHQRPPPPINLQLPGAHAIPVSTGKTGKPTVSPLPIVRPNNFHREKLQRFVLLHRLGEITYEDAKMKNGRYVATVVIDKKKSSCYPDEFATKEDAYEKAAEVALSEWESKYHDNIRKTSVTTDDKIMAKRVVDIVSKHSGGCWSEEFVKLYEYSFYGESLPEDWVQRVKAVTDELEFTAGIEHFLVCMATTKKTPEPVTSSPFLSREPLFNQPPPSNESFYNQSVSELFTQPVSKEMQPQKSHGSIPDESACRPIPVQHIDSDVWVVHVLVVCAGDQLAIRRIDSEQYSAWEEMMNDMDLFYSEHEASLTPVGLLERGCLYASQIDGIWARVELMAYTEIYGDVELKLVDYADVETVVPSSVFPLEKKFGEVPTQGIKCLLHGLSSFANSEHTITTEIDRLLNNQFVARVVSREPHVSIILYESPSEINMNEWILEQVAEKLPIMPLKVGPVVQKSIISYVSSACDVYMSRDTPQKNVVDCLVSLLQLRVEQSPLPATLIADGLYLGRSEKHGWCRMRLYSSIPTHDGNVSVQLMDFGDTELVPGNTLRELQSMSPVLARIPDQAVRVVLARLPPPSCTFTEKAAKTLRELTPPGLSLMVRVQEFRNGIPVVELFERIEESGKLVTINAMMEMDESLYRSTDQVTVQPALPKTRLDADMSQRVAAMTLPSRRSSTSSSPSPTFQMERVVVPEADIPAIDTGRFLTPFDVQVFNVSNPDHFYVHSVHSLQLLNTLMLRLKEYCNRDDVKMTKLDPPSIVVDGFYAAWHSKTESYRRVHVIGKSGSMISVAFVDHGEIDIVPLSGIRALLPEFAELPAQAMKAQLFGVKPTAGDWSPQNALFFKKFVDNRVFSSYVMEVLQDKTLRLQLNDVLSGEKDIDVAKYLVENCHATVA</sequence>
<dbReference type="Gene3D" id="2.40.50.90">
    <property type="match status" value="3"/>
</dbReference>
<organism evidence="7">
    <name type="scientific">Daphnia magna</name>
    <dbReference type="NCBI Taxonomy" id="35525"/>
    <lineage>
        <taxon>Eukaryota</taxon>
        <taxon>Metazoa</taxon>
        <taxon>Ecdysozoa</taxon>
        <taxon>Arthropoda</taxon>
        <taxon>Crustacea</taxon>
        <taxon>Branchiopoda</taxon>
        <taxon>Diplostraca</taxon>
        <taxon>Cladocera</taxon>
        <taxon>Anomopoda</taxon>
        <taxon>Daphniidae</taxon>
        <taxon>Daphnia</taxon>
    </lineage>
</organism>
<dbReference type="InterPro" id="IPR025605">
    <property type="entry name" value="OST-HTH/LOTUS_dom"/>
</dbReference>
<dbReference type="SUPFAM" id="SSF63748">
    <property type="entry name" value="Tudor/PWWP/MBT"/>
    <property type="match status" value="3"/>
</dbReference>
<dbReference type="Gene3D" id="3.30.420.610">
    <property type="entry name" value="LOTUS domain-like"/>
    <property type="match status" value="1"/>
</dbReference>
<dbReference type="Pfam" id="PF00567">
    <property type="entry name" value="TUDOR"/>
    <property type="match status" value="3"/>
</dbReference>
<dbReference type="GO" id="GO:0007283">
    <property type="term" value="P:spermatogenesis"/>
    <property type="evidence" value="ECO:0007669"/>
    <property type="project" value="UniProtKB-KW"/>
</dbReference>
<dbReference type="InterPro" id="IPR050621">
    <property type="entry name" value="Tudor_domain_containing"/>
</dbReference>
<dbReference type="SMART" id="SM00333">
    <property type="entry name" value="TUDOR"/>
    <property type="match status" value="2"/>
</dbReference>
<dbReference type="PANTHER" id="PTHR22948:SF76">
    <property type="entry name" value="FI20010P1-RELATED"/>
    <property type="match status" value="1"/>
</dbReference>
<dbReference type="Gene3D" id="2.30.30.140">
    <property type="match status" value="3"/>
</dbReference>
<dbReference type="OrthoDB" id="10034606at2759"/>
<keyword evidence="3" id="KW-0677">Repeat</keyword>
<keyword evidence="2" id="KW-0963">Cytoplasm</keyword>
<keyword evidence="4" id="KW-0744">Spermatogenesis</keyword>
<dbReference type="CDD" id="cd09972">
    <property type="entry name" value="LOTUS_TDRD_OSKAR"/>
    <property type="match status" value="1"/>
</dbReference>
<dbReference type="AlphaFoldDB" id="A0A0P6G8L8"/>
<name>A0A0P6G8L8_9CRUS</name>
<feature type="region of interest" description="Disordered" evidence="5">
    <location>
        <begin position="168"/>
        <end position="202"/>
    </location>
</feature>
<dbReference type="PANTHER" id="PTHR22948">
    <property type="entry name" value="TUDOR DOMAIN CONTAINING PROTEIN"/>
    <property type="match status" value="1"/>
</dbReference>
<dbReference type="InterPro" id="IPR035437">
    <property type="entry name" value="SNase_OB-fold_sf"/>
</dbReference>
<protein>
    <submittedName>
        <fullName evidence="7">Tudor domain-containing protein 7B</fullName>
    </submittedName>
</protein>
<proteinExistence type="predicted"/>
<dbReference type="PROSITE" id="PS51644">
    <property type="entry name" value="HTH_OST"/>
    <property type="match status" value="1"/>
</dbReference>
<evidence type="ECO:0000256" key="4">
    <source>
        <dbReference type="ARBA" id="ARBA00022871"/>
    </source>
</evidence>
<dbReference type="GO" id="GO:0030154">
    <property type="term" value="P:cell differentiation"/>
    <property type="evidence" value="ECO:0007669"/>
    <property type="project" value="UniProtKB-ARBA"/>
</dbReference>
<dbReference type="InterPro" id="IPR002999">
    <property type="entry name" value="Tudor"/>
</dbReference>
<dbReference type="EMBL" id="GDIQ01092477">
    <property type="protein sequence ID" value="JAL59249.1"/>
    <property type="molecule type" value="Transcribed_RNA"/>
</dbReference>
<keyword evidence="4" id="KW-0221">Differentiation</keyword>
<dbReference type="Pfam" id="PF12872">
    <property type="entry name" value="OST-HTH"/>
    <property type="match status" value="1"/>
</dbReference>
<feature type="domain" description="HTH OST-type" evidence="6">
    <location>
        <begin position="11"/>
        <end position="85"/>
    </location>
</feature>
<evidence type="ECO:0000256" key="3">
    <source>
        <dbReference type="ARBA" id="ARBA00022737"/>
    </source>
</evidence>
<evidence type="ECO:0000259" key="6">
    <source>
        <dbReference type="PROSITE" id="PS51644"/>
    </source>
</evidence>
<dbReference type="EMBL" id="GDIQ01036952">
    <property type="protein sequence ID" value="JAN57785.1"/>
    <property type="molecule type" value="Transcribed_RNA"/>
</dbReference>
<dbReference type="InterPro" id="IPR041966">
    <property type="entry name" value="LOTUS-like"/>
</dbReference>
<evidence type="ECO:0000256" key="1">
    <source>
        <dbReference type="ARBA" id="ARBA00004496"/>
    </source>
</evidence>
<evidence type="ECO:0000256" key="2">
    <source>
        <dbReference type="ARBA" id="ARBA00022490"/>
    </source>
</evidence>
<dbReference type="GO" id="GO:0005737">
    <property type="term" value="C:cytoplasm"/>
    <property type="evidence" value="ECO:0007669"/>
    <property type="project" value="UniProtKB-SubCell"/>
</dbReference>
<feature type="compositionally biased region" description="Low complexity" evidence="5">
    <location>
        <begin position="173"/>
        <end position="187"/>
    </location>
</feature>
<accession>A0A0P6G8L8</accession>
<comment type="subcellular location">
    <subcellularLocation>
        <location evidence="1">Cytoplasm</location>
    </subcellularLocation>
</comment>
<reference evidence="7" key="1">
    <citation type="submission" date="2015-10" db="EMBL/GenBank/DDBJ databases">
        <title>EvidentialGene: Evidence-directed Construction of Complete mRNA Transcriptomes without Genomes.</title>
        <authorList>
            <person name="Gilbert D.G."/>
        </authorList>
    </citation>
    <scope>NUCLEOTIDE SEQUENCE</scope>
</reference>
<evidence type="ECO:0000313" key="7">
    <source>
        <dbReference type="EMBL" id="JAN57785.1"/>
    </source>
</evidence>
<evidence type="ECO:0000256" key="5">
    <source>
        <dbReference type="SAM" id="MobiDB-lite"/>
    </source>
</evidence>